<dbReference type="PANTHER" id="PTHR43309:SF3">
    <property type="entry name" value="5-OXOPROLINASE SUBUNIT C"/>
    <property type="match status" value="1"/>
</dbReference>
<protein>
    <submittedName>
        <fullName evidence="6">Biotin-dependent carboxyltransferase family protein</fullName>
    </submittedName>
</protein>
<dbReference type="PANTHER" id="PTHR43309">
    <property type="entry name" value="5-OXOPROLINASE SUBUNIT C"/>
    <property type="match status" value="1"/>
</dbReference>
<dbReference type="Gene3D" id="2.40.100.10">
    <property type="entry name" value="Cyclophilin-like"/>
    <property type="match status" value="1"/>
</dbReference>
<proteinExistence type="predicted"/>
<dbReference type="InterPro" id="IPR003778">
    <property type="entry name" value="CT_A_B"/>
</dbReference>
<dbReference type="InterPro" id="IPR052708">
    <property type="entry name" value="PxpC"/>
</dbReference>
<accession>A0ABN3PNP8</accession>
<evidence type="ECO:0000256" key="2">
    <source>
        <dbReference type="ARBA" id="ARBA00022801"/>
    </source>
</evidence>
<evidence type="ECO:0000313" key="7">
    <source>
        <dbReference type="Proteomes" id="UP001501447"/>
    </source>
</evidence>
<evidence type="ECO:0000256" key="1">
    <source>
        <dbReference type="ARBA" id="ARBA00022741"/>
    </source>
</evidence>
<evidence type="ECO:0000256" key="4">
    <source>
        <dbReference type="SAM" id="MobiDB-lite"/>
    </source>
</evidence>
<sequence>MNATGFVTAEEFVTDESVSADGFETERAGALTTVQDLGRAGYAHLGVPRSGALDLAAHRLANRLLGNEESAATLETTLTGCAVRVLGRAATAVVTGAPCPVTVDGRPAAWGQPVPVPAGAVLEVGPAAHGVRSYVGFAGGVAAEPELGSRATDLLSGLGPAPLREGDRLALGADPAVRALPAAGRCSDVAHWEAPPRELVLPVVVGPRDDWFTGEALRTLVTGAYRVSAASNRIGLRLEGPALTRAREGELASEGMPLGAVQVPPEGRPVVFLADHPTTGGYPVIGVVPAPALSAAAQAPPGTPVRFTPARADRRAER</sequence>
<feature type="domain" description="Carboxyltransferase" evidence="5">
    <location>
        <begin position="44"/>
        <end position="318"/>
    </location>
</feature>
<keyword evidence="7" id="KW-1185">Reference proteome</keyword>
<comment type="caution">
    <text evidence="6">The sequence shown here is derived from an EMBL/GenBank/DDBJ whole genome shotgun (WGS) entry which is preliminary data.</text>
</comment>
<dbReference type="NCBIfam" id="TIGR00724">
    <property type="entry name" value="urea_amlyse_rel"/>
    <property type="match status" value="1"/>
</dbReference>
<evidence type="ECO:0000259" key="5">
    <source>
        <dbReference type="SMART" id="SM00797"/>
    </source>
</evidence>
<keyword evidence="3" id="KW-0067">ATP-binding</keyword>
<evidence type="ECO:0000313" key="6">
    <source>
        <dbReference type="EMBL" id="GAA2595195.1"/>
    </source>
</evidence>
<dbReference type="Pfam" id="PF02626">
    <property type="entry name" value="CT_A_B"/>
    <property type="match status" value="1"/>
</dbReference>
<name>A0ABN3PNP8_9ACTN</name>
<dbReference type="EMBL" id="BAAARJ010000002">
    <property type="protein sequence ID" value="GAA2595195.1"/>
    <property type="molecule type" value="Genomic_DNA"/>
</dbReference>
<dbReference type="InterPro" id="IPR029000">
    <property type="entry name" value="Cyclophilin-like_dom_sf"/>
</dbReference>
<dbReference type="SMART" id="SM00797">
    <property type="entry name" value="AHS2"/>
    <property type="match status" value="1"/>
</dbReference>
<reference evidence="6 7" key="1">
    <citation type="journal article" date="2019" name="Int. J. Syst. Evol. Microbiol.">
        <title>The Global Catalogue of Microorganisms (GCM) 10K type strain sequencing project: providing services to taxonomists for standard genome sequencing and annotation.</title>
        <authorList>
            <consortium name="The Broad Institute Genomics Platform"/>
            <consortium name="The Broad Institute Genome Sequencing Center for Infectious Disease"/>
            <person name="Wu L."/>
            <person name="Ma J."/>
        </authorList>
    </citation>
    <scope>NUCLEOTIDE SEQUENCE [LARGE SCALE GENOMIC DNA]</scope>
    <source>
        <strain evidence="6 7">JCM 16373</strain>
    </source>
</reference>
<dbReference type="Proteomes" id="UP001501447">
    <property type="component" value="Unassembled WGS sequence"/>
</dbReference>
<evidence type="ECO:0000256" key="3">
    <source>
        <dbReference type="ARBA" id="ARBA00022840"/>
    </source>
</evidence>
<gene>
    <name evidence="6" type="ORF">GCM10009863_05440</name>
</gene>
<keyword evidence="2" id="KW-0378">Hydrolase</keyword>
<feature type="region of interest" description="Disordered" evidence="4">
    <location>
        <begin position="295"/>
        <end position="318"/>
    </location>
</feature>
<organism evidence="6 7">
    <name type="scientific">Streptomyces axinellae</name>
    <dbReference type="NCBI Taxonomy" id="552788"/>
    <lineage>
        <taxon>Bacteria</taxon>
        <taxon>Bacillati</taxon>
        <taxon>Actinomycetota</taxon>
        <taxon>Actinomycetes</taxon>
        <taxon>Kitasatosporales</taxon>
        <taxon>Streptomycetaceae</taxon>
        <taxon>Streptomyces</taxon>
    </lineage>
</organism>
<keyword evidence="1" id="KW-0547">Nucleotide-binding</keyword>
<dbReference type="SUPFAM" id="SSF50891">
    <property type="entry name" value="Cyclophilin-like"/>
    <property type="match status" value="1"/>
</dbReference>